<dbReference type="GO" id="GO:0005524">
    <property type="term" value="F:ATP binding"/>
    <property type="evidence" value="ECO:0007669"/>
    <property type="project" value="InterPro"/>
</dbReference>
<protein>
    <recommendedName>
        <fullName evidence="1">Protein kinase domain-containing protein</fullName>
    </recommendedName>
</protein>
<feature type="domain" description="Protein kinase" evidence="1">
    <location>
        <begin position="1"/>
        <end position="104"/>
    </location>
</feature>
<dbReference type="InterPro" id="IPR011009">
    <property type="entry name" value="Kinase-like_dom_sf"/>
</dbReference>
<evidence type="ECO:0000313" key="2">
    <source>
        <dbReference type="EMBL" id="KIO25410.1"/>
    </source>
</evidence>
<dbReference type="InterPro" id="IPR001245">
    <property type="entry name" value="Ser-Thr/Tyr_kinase_cat_dom"/>
</dbReference>
<dbReference type="GO" id="GO:0007165">
    <property type="term" value="P:signal transduction"/>
    <property type="evidence" value="ECO:0007669"/>
    <property type="project" value="TreeGrafter"/>
</dbReference>
<evidence type="ECO:0000259" key="1">
    <source>
        <dbReference type="PROSITE" id="PS50011"/>
    </source>
</evidence>
<dbReference type="GO" id="GO:0004672">
    <property type="term" value="F:protein kinase activity"/>
    <property type="evidence" value="ECO:0007669"/>
    <property type="project" value="InterPro"/>
</dbReference>
<proteinExistence type="predicted"/>
<evidence type="ECO:0000313" key="3">
    <source>
        <dbReference type="Proteomes" id="UP000054248"/>
    </source>
</evidence>
<keyword evidence="3" id="KW-1185">Reference proteome</keyword>
<reference evidence="3" key="2">
    <citation type="submission" date="2015-01" db="EMBL/GenBank/DDBJ databases">
        <title>Evolutionary Origins and Diversification of the Mycorrhizal Mutualists.</title>
        <authorList>
            <consortium name="DOE Joint Genome Institute"/>
            <consortium name="Mycorrhizal Genomics Consortium"/>
            <person name="Kohler A."/>
            <person name="Kuo A."/>
            <person name="Nagy L.G."/>
            <person name="Floudas D."/>
            <person name="Copeland A."/>
            <person name="Barry K.W."/>
            <person name="Cichocki N."/>
            <person name="Veneault-Fourrey C."/>
            <person name="LaButti K."/>
            <person name="Lindquist E.A."/>
            <person name="Lipzen A."/>
            <person name="Lundell T."/>
            <person name="Morin E."/>
            <person name="Murat C."/>
            <person name="Riley R."/>
            <person name="Ohm R."/>
            <person name="Sun H."/>
            <person name="Tunlid A."/>
            <person name="Henrissat B."/>
            <person name="Grigoriev I.V."/>
            <person name="Hibbett D.S."/>
            <person name="Martin F."/>
        </authorList>
    </citation>
    <scope>NUCLEOTIDE SEQUENCE [LARGE SCALE GENOMIC DNA]</scope>
    <source>
        <strain evidence="3">MUT 4182</strain>
    </source>
</reference>
<dbReference type="Pfam" id="PF07714">
    <property type="entry name" value="PK_Tyr_Ser-Thr"/>
    <property type="match status" value="1"/>
</dbReference>
<dbReference type="PANTHER" id="PTHR23257">
    <property type="entry name" value="SERINE-THREONINE PROTEIN KINASE"/>
    <property type="match status" value="1"/>
</dbReference>
<dbReference type="SUPFAM" id="SSF56112">
    <property type="entry name" value="Protein kinase-like (PK-like)"/>
    <property type="match status" value="1"/>
</dbReference>
<dbReference type="PROSITE" id="PS50011">
    <property type="entry name" value="PROTEIN_KINASE_DOM"/>
    <property type="match status" value="1"/>
</dbReference>
<dbReference type="Gene3D" id="1.10.510.10">
    <property type="entry name" value="Transferase(Phosphotransferase) domain 1"/>
    <property type="match status" value="1"/>
</dbReference>
<dbReference type="InterPro" id="IPR050167">
    <property type="entry name" value="Ser_Thr_protein_kinase"/>
</dbReference>
<sequence length="236" mass="26695">MSPELFPFDEEGENQETEQVVHTLHSDMWAFGSVMFEVLTGKVPYRRLRNESSVIKALAERKLPSNPESLDLPGDYLATLLKRCWKLDPASRPSASECLNMLLTESDKVVVKVESTWRNDELIKSDCEHIQEANEAFFSADGTQIALVDDGYMTCIWEPFESRVEERKWTLSVGAVNICDCGALSIVDFIEYGQIQHIRCDDWVDRPDVYRQSIDNTALIGTQGMVSAYSEVGLCI</sequence>
<gene>
    <name evidence="2" type="ORF">M407DRAFT_8392</name>
</gene>
<dbReference type="OrthoDB" id="346907at2759"/>
<dbReference type="EMBL" id="KN823042">
    <property type="protein sequence ID" value="KIO25410.1"/>
    <property type="molecule type" value="Genomic_DNA"/>
</dbReference>
<dbReference type="STRING" id="1051891.A0A0C3Q783"/>
<dbReference type="InterPro" id="IPR000719">
    <property type="entry name" value="Prot_kinase_dom"/>
</dbReference>
<reference evidence="2 3" key="1">
    <citation type="submission" date="2014-04" db="EMBL/GenBank/DDBJ databases">
        <authorList>
            <consortium name="DOE Joint Genome Institute"/>
            <person name="Kuo A."/>
            <person name="Girlanda M."/>
            <person name="Perotto S."/>
            <person name="Kohler A."/>
            <person name="Nagy L.G."/>
            <person name="Floudas D."/>
            <person name="Copeland A."/>
            <person name="Barry K.W."/>
            <person name="Cichocki N."/>
            <person name="Veneault-Fourrey C."/>
            <person name="LaButti K."/>
            <person name="Lindquist E.A."/>
            <person name="Lipzen A."/>
            <person name="Lundell T."/>
            <person name="Morin E."/>
            <person name="Murat C."/>
            <person name="Sun H."/>
            <person name="Tunlid A."/>
            <person name="Henrissat B."/>
            <person name="Grigoriev I.V."/>
            <person name="Hibbett D.S."/>
            <person name="Martin F."/>
            <person name="Nordberg H.P."/>
            <person name="Cantor M.N."/>
            <person name="Hua S.X."/>
        </authorList>
    </citation>
    <scope>NUCLEOTIDE SEQUENCE [LARGE SCALE GENOMIC DNA]</scope>
    <source>
        <strain evidence="2 3">MUT 4182</strain>
    </source>
</reference>
<dbReference type="Proteomes" id="UP000054248">
    <property type="component" value="Unassembled WGS sequence"/>
</dbReference>
<dbReference type="AlphaFoldDB" id="A0A0C3Q783"/>
<dbReference type="GO" id="GO:0005737">
    <property type="term" value="C:cytoplasm"/>
    <property type="evidence" value="ECO:0007669"/>
    <property type="project" value="TreeGrafter"/>
</dbReference>
<name>A0A0C3Q783_9AGAM</name>
<accession>A0A0C3Q783</accession>
<dbReference type="HOGENOM" id="CLU_1176164_0_0_1"/>
<organism evidence="2 3">
    <name type="scientific">Tulasnella calospora MUT 4182</name>
    <dbReference type="NCBI Taxonomy" id="1051891"/>
    <lineage>
        <taxon>Eukaryota</taxon>
        <taxon>Fungi</taxon>
        <taxon>Dikarya</taxon>
        <taxon>Basidiomycota</taxon>
        <taxon>Agaricomycotina</taxon>
        <taxon>Agaricomycetes</taxon>
        <taxon>Cantharellales</taxon>
        <taxon>Tulasnellaceae</taxon>
        <taxon>Tulasnella</taxon>
    </lineage>
</organism>
<dbReference type="PANTHER" id="PTHR23257:SF958">
    <property type="entry name" value="SERINE_THREONINE-PROTEIN KINASE WNK4"/>
    <property type="match status" value="1"/>
</dbReference>